<evidence type="ECO:0000259" key="9">
    <source>
        <dbReference type="Pfam" id="PF22692"/>
    </source>
</evidence>
<name>A0AAW5MEE7_AERVE</name>
<dbReference type="Pfam" id="PF00460">
    <property type="entry name" value="Flg_bb_rod"/>
    <property type="match status" value="1"/>
</dbReference>
<evidence type="ECO:0000259" key="7">
    <source>
        <dbReference type="Pfam" id="PF06429"/>
    </source>
</evidence>
<keyword evidence="10" id="KW-0966">Cell projection</keyword>
<evidence type="ECO:0000259" key="8">
    <source>
        <dbReference type="Pfam" id="PF07559"/>
    </source>
</evidence>
<accession>A0AAW5MEE7</accession>
<proteinExistence type="inferred from homology"/>
<dbReference type="GO" id="GO:0071978">
    <property type="term" value="P:bacterial-type flagellum-dependent swarming motility"/>
    <property type="evidence" value="ECO:0007669"/>
    <property type="project" value="TreeGrafter"/>
</dbReference>
<dbReference type="Pfam" id="PF22692">
    <property type="entry name" value="LlgE_F_G_D1"/>
    <property type="match status" value="1"/>
</dbReference>
<dbReference type="PANTHER" id="PTHR30435:SF1">
    <property type="entry name" value="FLAGELLAR HOOK PROTEIN FLGE"/>
    <property type="match status" value="1"/>
</dbReference>
<dbReference type="Pfam" id="PF07559">
    <property type="entry name" value="FlgE_D2"/>
    <property type="match status" value="1"/>
</dbReference>
<evidence type="ECO:0000313" key="10">
    <source>
        <dbReference type="EMBL" id="MCR4449528.1"/>
    </source>
</evidence>
<feature type="domain" description="Flagellar hook protein FlgE/F/G-like D1" evidence="9">
    <location>
        <begin position="76"/>
        <end position="137"/>
    </location>
</feature>
<evidence type="ECO:0000313" key="11">
    <source>
        <dbReference type="Proteomes" id="UP001204061"/>
    </source>
</evidence>
<dbReference type="InterPro" id="IPR020013">
    <property type="entry name" value="Flagellar_FlgE/F/G"/>
</dbReference>
<evidence type="ECO:0000256" key="5">
    <source>
        <dbReference type="RuleBase" id="RU362116"/>
    </source>
</evidence>
<feature type="domain" description="Flagellar hook protein FlgE D2" evidence="8">
    <location>
        <begin position="163"/>
        <end position="295"/>
    </location>
</feature>
<reference evidence="10" key="1">
    <citation type="submission" date="2022-08" db="EMBL/GenBank/DDBJ databases">
        <title>A global survey of hypervirulent Aeromonas hydrophila identified this emerging pathogen in farmed fish in the lower Mekong River basin.</title>
        <authorList>
            <person name="Xu T."/>
            <person name="Rasmussen-Ivey C.R."/>
            <person name="Moen F.S."/>
            <person name="Fernandez Bravo A."/>
            <person name="Lamy B."/>
            <person name="Beaz-Hidalgo R."/>
            <person name="Khan C.D."/>
            <person name="Castro Escarpulli G."/>
            <person name="Yasin I.S.M."/>
            <person name="Figueras M.J."/>
            <person name="Azzam Sayuti M."/>
            <person name="Karim M.M."/>
            <person name="Alam K.M."/>
            <person name="Le T.T.T."/>
            <person name="Thao N.H.P."/>
            <person name="Addo S."/>
            <person name="Duodu S."/>
            <person name="Ali S."/>
            <person name="Mey S."/>
            <person name="Somony T."/>
            <person name="Liles M.R."/>
        </authorList>
    </citation>
    <scope>NUCLEOTIDE SEQUENCE</scope>
    <source>
        <strain evidence="10">0.14</strain>
    </source>
</reference>
<evidence type="ECO:0000256" key="2">
    <source>
        <dbReference type="ARBA" id="ARBA00009677"/>
    </source>
</evidence>
<dbReference type="NCBIfam" id="NF005286">
    <property type="entry name" value="PRK06803.1"/>
    <property type="match status" value="1"/>
</dbReference>
<dbReference type="InterPro" id="IPR010930">
    <property type="entry name" value="Flg_bb/hook_C_dom"/>
</dbReference>
<dbReference type="Gene3D" id="2.60.98.20">
    <property type="entry name" value="Flagellar hook protein FlgE"/>
    <property type="match status" value="1"/>
</dbReference>
<keyword evidence="4 5" id="KW-0975">Bacterial flagellum</keyword>
<dbReference type="InterPro" id="IPR037925">
    <property type="entry name" value="FlgE/F/G-like"/>
</dbReference>
<keyword evidence="10" id="KW-0969">Cilium</keyword>
<dbReference type="GO" id="GO:0009425">
    <property type="term" value="C:bacterial-type flagellum basal body"/>
    <property type="evidence" value="ECO:0007669"/>
    <property type="project" value="UniProtKB-SubCell"/>
</dbReference>
<dbReference type="PANTHER" id="PTHR30435">
    <property type="entry name" value="FLAGELLAR PROTEIN"/>
    <property type="match status" value="1"/>
</dbReference>
<evidence type="ECO:0000259" key="6">
    <source>
        <dbReference type="Pfam" id="PF00460"/>
    </source>
</evidence>
<keyword evidence="10" id="KW-0282">Flagellum</keyword>
<evidence type="ECO:0000256" key="1">
    <source>
        <dbReference type="ARBA" id="ARBA00004117"/>
    </source>
</evidence>
<gene>
    <name evidence="10" type="primary">flgEL</name>
    <name evidence="10" type="ORF">NS965_14155</name>
</gene>
<dbReference type="Pfam" id="PF06429">
    <property type="entry name" value="Flg_bbr_C"/>
    <property type="match status" value="1"/>
</dbReference>
<feature type="domain" description="Flagellar basal body rod protein N-terminal" evidence="6">
    <location>
        <begin position="5"/>
        <end position="33"/>
    </location>
</feature>
<comment type="caution">
    <text evidence="10">The sequence shown here is derived from an EMBL/GenBank/DDBJ whole genome shotgun (WGS) entry which is preliminary data.</text>
</comment>
<sequence>MSFSIGLSGLRAVNQELSVISNNVANASTAGFKSSRAEFAAIYGGGQAGGVEMNNVSQNFDRNGDVMRTGRGLDLAISGSGFFVLKDGSGQTSYTRAGMFQRDSGNYLTTASGTRLQGYTTDDAGKLQSGVVGDIQVKAGSLPAKPSDKLEFVANLKADASKIDQTVAANKFDPTKSETFNYSQSSKVYDSLGTEHTLTQYFVKTGDNTWERYSTFDGKVIDKNGKEQTPVSPVAYTSIDTLTFSGNGTLANFKTPPSLTIQAPGAADIKLDIDISKMSQYASDFNATRNQSNGYTAGDLTGVRVDADGGVYATFTNGQSLLQGQVVMANFTNPNGLLQTNNTTWQQSFSSGQPVLGAPGTGTMGKLTAGAYESSNVDLTGELVSLMTSQRNYQANAKTISSADKMTQVLFNSF</sequence>
<dbReference type="InterPro" id="IPR053967">
    <property type="entry name" value="LlgE_F_G-like_D1"/>
</dbReference>
<dbReference type="NCBIfam" id="TIGR03506">
    <property type="entry name" value="FlgEFG_subfam"/>
    <property type="match status" value="1"/>
</dbReference>
<comment type="subcellular location">
    <subcellularLocation>
        <location evidence="1 5">Bacterial flagellum basal body</location>
    </subcellularLocation>
</comment>
<organism evidence="10 11">
    <name type="scientific">Aeromonas veronii</name>
    <dbReference type="NCBI Taxonomy" id="654"/>
    <lineage>
        <taxon>Bacteria</taxon>
        <taxon>Pseudomonadati</taxon>
        <taxon>Pseudomonadota</taxon>
        <taxon>Gammaproteobacteria</taxon>
        <taxon>Aeromonadales</taxon>
        <taxon>Aeromonadaceae</taxon>
        <taxon>Aeromonas</taxon>
    </lineage>
</organism>
<comment type="similarity">
    <text evidence="2 5">Belongs to the flagella basal body rod proteins family.</text>
</comment>
<dbReference type="SUPFAM" id="SSF117143">
    <property type="entry name" value="Flagellar hook protein flgE"/>
    <property type="match status" value="1"/>
</dbReference>
<dbReference type="GO" id="GO:0005829">
    <property type="term" value="C:cytosol"/>
    <property type="evidence" value="ECO:0007669"/>
    <property type="project" value="TreeGrafter"/>
</dbReference>
<dbReference type="Proteomes" id="UP001204061">
    <property type="component" value="Unassembled WGS sequence"/>
</dbReference>
<protein>
    <recommendedName>
        <fullName evidence="3 5">Flagellar hook protein FlgE</fullName>
    </recommendedName>
</protein>
<feature type="domain" description="Flagellar basal-body/hook protein C-terminal" evidence="7">
    <location>
        <begin position="369"/>
        <end position="410"/>
    </location>
</feature>
<evidence type="ECO:0000256" key="3">
    <source>
        <dbReference type="ARBA" id="ARBA00019015"/>
    </source>
</evidence>
<dbReference type="NCBIfam" id="NF004238">
    <property type="entry name" value="PRK05682.1-1"/>
    <property type="match status" value="1"/>
</dbReference>
<dbReference type="InterPro" id="IPR001444">
    <property type="entry name" value="Flag_bb_rod_N"/>
</dbReference>
<dbReference type="RefSeq" id="WP_139440292.1">
    <property type="nucleotide sequence ID" value="NZ_AP027933.1"/>
</dbReference>
<dbReference type="InterPro" id="IPR037058">
    <property type="entry name" value="Falgellar_hook_FlgE_sf"/>
</dbReference>
<dbReference type="AlphaFoldDB" id="A0AAW5MEE7"/>
<dbReference type="EMBL" id="JANLFC010000044">
    <property type="protein sequence ID" value="MCR4449528.1"/>
    <property type="molecule type" value="Genomic_DNA"/>
</dbReference>
<comment type="function">
    <text evidence="5">A flexible structure which links the flagellar filament to the drive apparatus in the basal body.</text>
</comment>
<dbReference type="GO" id="GO:0009424">
    <property type="term" value="C:bacterial-type flagellum hook"/>
    <property type="evidence" value="ECO:0007669"/>
    <property type="project" value="TreeGrafter"/>
</dbReference>
<evidence type="ECO:0000256" key="4">
    <source>
        <dbReference type="ARBA" id="ARBA00023143"/>
    </source>
</evidence>
<dbReference type="InterPro" id="IPR011491">
    <property type="entry name" value="FlgE_D2"/>
</dbReference>